<name>A0AAX3AA36_9RHOB</name>
<dbReference type="AlphaFoldDB" id="A0AAX3AA36"/>
<keyword evidence="2" id="KW-1185">Reference proteome</keyword>
<organism evidence="1 2">
    <name type="scientific">Sulfitobacter pontiacus</name>
    <dbReference type="NCBI Taxonomy" id="60137"/>
    <lineage>
        <taxon>Bacteria</taxon>
        <taxon>Pseudomonadati</taxon>
        <taxon>Pseudomonadota</taxon>
        <taxon>Alphaproteobacteria</taxon>
        <taxon>Rhodobacterales</taxon>
        <taxon>Roseobacteraceae</taxon>
        <taxon>Sulfitobacter</taxon>
    </lineage>
</organism>
<reference evidence="2" key="1">
    <citation type="journal article" date="2022" name="Microorganisms">
        <title>Beyond the ABCs#Discovery of Three New Plasmid Types in Rhodobacterales (RepQ, RepY, RepW).</title>
        <authorList>
            <person name="Freese H.M."/>
            <person name="Ringel V."/>
            <person name="Overmann J."/>
            <person name="Petersen J."/>
        </authorList>
    </citation>
    <scope>NUCLEOTIDE SEQUENCE [LARGE SCALE GENOMIC DNA]</scope>
    <source>
        <strain evidence="2">DSM 110277</strain>
    </source>
</reference>
<evidence type="ECO:0000313" key="2">
    <source>
        <dbReference type="Proteomes" id="UP000830781"/>
    </source>
</evidence>
<evidence type="ECO:0000313" key="1">
    <source>
        <dbReference type="EMBL" id="UOA22539.1"/>
    </source>
</evidence>
<protein>
    <submittedName>
        <fullName evidence="1">Uncharacterized protein</fullName>
    </submittedName>
</protein>
<dbReference type="Proteomes" id="UP000830781">
    <property type="component" value="Chromosome"/>
</dbReference>
<dbReference type="EMBL" id="CP084959">
    <property type="protein sequence ID" value="UOA22539.1"/>
    <property type="molecule type" value="Genomic_DNA"/>
</dbReference>
<proteinExistence type="predicted"/>
<gene>
    <name evidence="1" type="ORF">DSM110277_00941</name>
</gene>
<accession>A0AAX3AA36</accession>
<sequence length="41" mass="4785">MAGLDWTGREIDLKAFANKCHIFSQNETLTFLKMFVFLYAI</sequence>